<dbReference type="EC" id="5.1.1.3" evidence="2 7"/>
<dbReference type="Gene3D" id="3.40.50.1860">
    <property type="match status" value="2"/>
</dbReference>
<evidence type="ECO:0000256" key="7">
    <source>
        <dbReference type="HAMAP-Rule" id="MF_00258"/>
    </source>
</evidence>
<evidence type="ECO:0000256" key="4">
    <source>
        <dbReference type="ARBA" id="ARBA00022984"/>
    </source>
</evidence>
<accession>A0ABU3NPP6</accession>
<dbReference type="Pfam" id="PF01177">
    <property type="entry name" value="Asp_Glu_race"/>
    <property type="match status" value="1"/>
</dbReference>
<gene>
    <name evidence="7 8" type="primary">murI</name>
    <name evidence="8" type="ORF">QYE77_11060</name>
</gene>
<evidence type="ECO:0000256" key="2">
    <source>
        <dbReference type="ARBA" id="ARBA00013090"/>
    </source>
</evidence>
<dbReference type="InterPro" id="IPR015942">
    <property type="entry name" value="Asp/Glu/hydantoin_racemase"/>
</dbReference>
<comment type="function">
    <text evidence="7">Provides the (R)-glutamate required for cell wall biosynthesis.</text>
</comment>
<keyword evidence="9" id="KW-1185">Reference proteome</keyword>
<dbReference type="NCBIfam" id="TIGR00067">
    <property type="entry name" value="glut_race"/>
    <property type="match status" value="1"/>
</dbReference>
<keyword evidence="3 7" id="KW-0133">Cell shape</keyword>
<reference evidence="8 9" key="1">
    <citation type="submission" date="2023-07" db="EMBL/GenBank/DDBJ databases">
        <title>Novel species of Thermanaerothrix with wide hydrolytic capabilities.</title>
        <authorList>
            <person name="Zayulina K.S."/>
            <person name="Podosokorskaya O.A."/>
            <person name="Elcheninov A.G."/>
        </authorList>
    </citation>
    <scope>NUCLEOTIDE SEQUENCE [LARGE SCALE GENOMIC DNA]</scope>
    <source>
        <strain evidence="8 9">4228-RoL</strain>
    </source>
</reference>
<comment type="pathway">
    <text evidence="7">Cell wall biogenesis; peptidoglycan biosynthesis.</text>
</comment>
<feature type="binding site" evidence="7">
    <location>
        <begin position="78"/>
        <end position="79"/>
    </location>
    <ligand>
        <name>substrate</name>
    </ligand>
</feature>
<proteinExistence type="inferred from homology"/>
<sequence>MDTTAEAVAIGIFDSGVGGLSVLRAIRALLPQHPVIYLADQAHVPYGPRSLEEVRGFAEGITRFLLRHGARVIVVACNTASAAALYHLRTMYPDVPFVGMEPAVKPAAEQTQTGRVGVLATPATFQGALYASVVERFASHVRLYQDTCPGLVEAIEAGDLNGETPRQILERALRPMLAEGIDTVVLGCTHYPFVIPLIQEITGAEVRVIDPAPAVARQTQRVLDQRGWLTPLGRAGKVRFFTSGEVERLRMQVQRLLGEREVTVEKVVWSGGEVRLMSSVTISTS</sequence>
<dbReference type="EMBL" id="JAUHMF010000002">
    <property type="protein sequence ID" value="MDT8898801.1"/>
    <property type="molecule type" value="Genomic_DNA"/>
</dbReference>
<evidence type="ECO:0000256" key="1">
    <source>
        <dbReference type="ARBA" id="ARBA00001602"/>
    </source>
</evidence>
<comment type="similarity">
    <text evidence="7">Belongs to the aspartate/glutamate racemases family.</text>
</comment>
<dbReference type="InterPro" id="IPR004391">
    <property type="entry name" value="Glu_race"/>
</dbReference>
<dbReference type="PANTHER" id="PTHR21198">
    <property type="entry name" value="GLUTAMATE RACEMASE"/>
    <property type="match status" value="1"/>
</dbReference>
<organism evidence="8 9">
    <name type="scientific">Thermanaerothrix solaris</name>
    <dbReference type="NCBI Taxonomy" id="3058434"/>
    <lineage>
        <taxon>Bacteria</taxon>
        <taxon>Bacillati</taxon>
        <taxon>Chloroflexota</taxon>
        <taxon>Anaerolineae</taxon>
        <taxon>Anaerolineales</taxon>
        <taxon>Anaerolineaceae</taxon>
        <taxon>Thermanaerothrix</taxon>
    </lineage>
</organism>
<evidence type="ECO:0000313" key="9">
    <source>
        <dbReference type="Proteomes" id="UP001254165"/>
    </source>
</evidence>
<dbReference type="GO" id="GO:0008881">
    <property type="term" value="F:glutamate racemase activity"/>
    <property type="evidence" value="ECO:0007669"/>
    <property type="project" value="UniProtKB-EC"/>
</dbReference>
<dbReference type="InterPro" id="IPR001920">
    <property type="entry name" value="Asp/Glu_race"/>
</dbReference>
<feature type="binding site" evidence="7">
    <location>
        <begin position="46"/>
        <end position="47"/>
    </location>
    <ligand>
        <name>substrate</name>
    </ligand>
</feature>
<comment type="catalytic activity">
    <reaction evidence="1 7">
        <text>L-glutamate = D-glutamate</text>
        <dbReference type="Rhea" id="RHEA:12813"/>
        <dbReference type="ChEBI" id="CHEBI:29985"/>
        <dbReference type="ChEBI" id="CHEBI:29986"/>
        <dbReference type="EC" id="5.1.1.3"/>
    </reaction>
</comment>
<dbReference type="PROSITE" id="PS00924">
    <property type="entry name" value="ASP_GLU_RACEMASE_2"/>
    <property type="match status" value="1"/>
</dbReference>
<dbReference type="HAMAP" id="MF_00258">
    <property type="entry name" value="Glu_racemase"/>
    <property type="match status" value="1"/>
</dbReference>
<keyword evidence="6 7" id="KW-0961">Cell wall biogenesis/degradation</keyword>
<keyword evidence="4 7" id="KW-0573">Peptidoglycan synthesis</keyword>
<feature type="binding site" evidence="7">
    <location>
        <begin position="189"/>
        <end position="190"/>
    </location>
    <ligand>
        <name>substrate</name>
    </ligand>
</feature>
<feature type="binding site" evidence="7">
    <location>
        <begin position="14"/>
        <end position="15"/>
    </location>
    <ligand>
        <name>substrate</name>
    </ligand>
</feature>
<keyword evidence="5 7" id="KW-0413">Isomerase</keyword>
<dbReference type="PROSITE" id="PS00923">
    <property type="entry name" value="ASP_GLU_RACEMASE_1"/>
    <property type="match status" value="1"/>
</dbReference>
<dbReference type="SUPFAM" id="SSF53681">
    <property type="entry name" value="Aspartate/glutamate racemase"/>
    <property type="match status" value="2"/>
</dbReference>
<comment type="caution">
    <text evidence="8">The sequence shown here is derived from an EMBL/GenBank/DDBJ whole genome shotgun (WGS) entry which is preliminary data.</text>
</comment>
<dbReference type="Proteomes" id="UP001254165">
    <property type="component" value="Unassembled WGS sequence"/>
</dbReference>
<dbReference type="RefSeq" id="WP_315625464.1">
    <property type="nucleotide sequence ID" value="NZ_JAUHMF010000002.1"/>
</dbReference>
<protein>
    <recommendedName>
        <fullName evidence="2 7">Glutamate racemase</fullName>
        <ecNumber evidence="2 7">5.1.1.3</ecNumber>
    </recommendedName>
</protein>
<feature type="active site" description="Proton donor/acceptor" evidence="7">
    <location>
        <position position="188"/>
    </location>
</feature>
<dbReference type="PANTHER" id="PTHR21198:SF2">
    <property type="entry name" value="GLUTAMATE RACEMASE"/>
    <property type="match status" value="1"/>
</dbReference>
<evidence type="ECO:0000256" key="5">
    <source>
        <dbReference type="ARBA" id="ARBA00023235"/>
    </source>
</evidence>
<name>A0ABU3NPP6_9CHLR</name>
<evidence type="ECO:0000256" key="3">
    <source>
        <dbReference type="ARBA" id="ARBA00022960"/>
    </source>
</evidence>
<evidence type="ECO:0000256" key="6">
    <source>
        <dbReference type="ARBA" id="ARBA00023316"/>
    </source>
</evidence>
<dbReference type="InterPro" id="IPR033134">
    <property type="entry name" value="Asp/Glu_racemase_AS_2"/>
</dbReference>
<evidence type="ECO:0000313" key="8">
    <source>
        <dbReference type="EMBL" id="MDT8898801.1"/>
    </source>
</evidence>
<feature type="active site" description="Proton donor/acceptor" evidence="7">
    <location>
        <position position="77"/>
    </location>
</feature>
<dbReference type="InterPro" id="IPR018187">
    <property type="entry name" value="Asp/Glu_racemase_AS_1"/>
</dbReference>